<reference evidence="1 2" key="1">
    <citation type="submission" date="2021-05" db="EMBL/GenBank/DDBJ databases">
        <title>Novel Bacillus species.</title>
        <authorList>
            <person name="Liu G."/>
        </authorList>
    </citation>
    <scope>NUCLEOTIDE SEQUENCE [LARGE SCALE GENOMIC DNA]</scope>
    <source>
        <strain evidence="1 2">FJAT-49732</strain>
    </source>
</reference>
<keyword evidence="2" id="KW-1185">Reference proteome</keyword>
<comment type="caution">
    <text evidence="1">The sequence shown here is derived from an EMBL/GenBank/DDBJ whole genome shotgun (WGS) entry which is preliminary data.</text>
</comment>
<organism evidence="1 2">
    <name type="scientific">Lederbergia citrisecunda</name>
    <dbReference type="NCBI Taxonomy" id="2833583"/>
    <lineage>
        <taxon>Bacteria</taxon>
        <taxon>Bacillati</taxon>
        <taxon>Bacillota</taxon>
        <taxon>Bacilli</taxon>
        <taxon>Bacillales</taxon>
        <taxon>Bacillaceae</taxon>
        <taxon>Lederbergia</taxon>
    </lineage>
</organism>
<evidence type="ECO:0000313" key="1">
    <source>
        <dbReference type="EMBL" id="MBS4199775.1"/>
    </source>
</evidence>
<gene>
    <name evidence="1" type="ORF">KHA93_08910</name>
</gene>
<proteinExistence type="predicted"/>
<dbReference type="RefSeq" id="WP_213110420.1">
    <property type="nucleotide sequence ID" value="NZ_JAGYPJ010000001.1"/>
</dbReference>
<name>A0A942YLL5_9BACI</name>
<protein>
    <submittedName>
        <fullName evidence="1">Uncharacterized protein</fullName>
    </submittedName>
</protein>
<accession>A0A942YLL5</accession>
<sequence length="58" mass="6798">MRVNDQNQIASLSASQLFHLNDKNSIEKESYIMMEESFSEYGFSMKGIRGFKKRMEKS</sequence>
<dbReference type="AlphaFoldDB" id="A0A942YLL5"/>
<evidence type="ECO:0000313" key="2">
    <source>
        <dbReference type="Proteomes" id="UP000682713"/>
    </source>
</evidence>
<dbReference type="EMBL" id="JAGYPJ010000001">
    <property type="protein sequence ID" value="MBS4199775.1"/>
    <property type="molecule type" value="Genomic_DNA"/>
</dbReference>
<dbReference type="Proteomes" id="UP000682713">
    <property type="component" value="Unassembled WGS sequence"/>
</dbReference>